<dbReference type="STRING" id="1121306.SAMN02745196_02510"/>
<evidence type="ECO:0000313" key="2">
    <source>
        <dbReference type="Proteomes" id="UP000184526"/>
    </source>
</evidence>
<sequence>MPQLIMKSVEIEKVCTISKEMIDELETLLECPRNYFTIECVNSTYVMDGKVVKSYPIIEVALFDRGQETQDEIAKIITKHLNNVGYKDVDIIFTALDTNKYYENGEHF</sequence>
<dbReference type="AlphaFoldDB" id="A0A1M5XXK4"/>
<dbReference type="SUPFAM" id="SSF55331">
    <property type="entry name" value="Tautomerase/MIF"/>
    <property type="match status" value="1"/>
</dbReference>
<dbReference type="EMBL" id="FQXP01000010">
    <property type="protein sequence ID" value="SHI04537.1"/>
    <property type="molecule type" value="Genomic_DNA"/>
</dbReference>
<evidence type="ECO:0000313" key="1">
    <source>
        <dbReference type="EMBL" id="SHI04537.1"/>
    </source>
</evidence>
<proteinExistence type="predicted"/>
<dbReference type="RefSeq" id="WP_072832360.1">
    <property type="nucleotide sequence ID" value="NZ_FQXP01000010.1"/>
</dbReference>
<dbReference type="InterPro" id="IPR015017">
    <property type="entry name" value="DUF1904"/>
</dbReference>
<organism evidence="1 2">
    <name type="scientific">Clostridium collagenovorans DSM 3089</name>
    <dbReference type="NCBI Taxonomy" id="1121306"/>
    <lineage>
        <taxon>Bacteria</taxon>
        <taxon>Bacillati</taxon>
        <taxon>Bacillota</taxon>
        <taxon>Clostridia</taxon>
        <taxon>Eubacteriales</taxon>
        <taxon>Clostridiaceae</taxon>
        <taxon>Clostridium</taxon>
    </lineage>
</organism>
<reference evidence="1 2" key="1">
    <citation type="submission" date="2016-11" db="EMBL/GenBank/DDBJ databases">
        <authorList>
            <person name="Jaros S."/>
            <person name="Januszkiewicz K."/>
            <person name="Wedrychowicz H."/>
        </authorList>
    </citation>
    <scope>NUCLEOTIDE SEQUENCE [LARGE SCALE GENOMIC DNA]</scope>
    <source>
        <strain evidence="1 2">DSM 3089</strain>
    </source>
</reference>
<dbReference type="Gene3D" id="3.30.429.10">
    <property type="entry name" value="Macrophage Migration Inhibitory Factor"/>
    <property type="match status" value="1"/>
</dbReference>
<evidence type="ECO:0008006" key="3">
    <source>
        <dbReference type="Google" id="ProtNLM"/>
    </source>
</evidence>
<accession>A0A1M5XXK4</accession>
<dbReference type="Proteomes" id="UP000184526">
    <property type="component" value="Unassembled WGS sequence"/>
</dbReference>
<keyword evidence="2" id="KW-1185">Reference proteome</keyword>
<protein>
    <recommendedName>
        <fullName evidence="3">Macrophage migration inhibitory factor (MIF)</fullName>
    </recommendedName>
</protein>
<name>A0A1M5XXK4_9CLOT</name>
<dbReference type="Pfam" id="PF08921">
    <property type="entry name" value="DUF1904"/>
    <property type="match status" value="1"/>
</dbReference>
<gene>
    <name evidence="1" type="ORF">SAMN02745196_02510</name>
</gene>
<dbReference type="OrthoDB" id="5587545at2"/>
<dbReference type="InterPro" id="IPR014347">
    <property type="entry name" value="Tautomerase/MIF_sf"/>
</dbReference>